<dbReference type="GO" id="GO:0003676">
    <property type="term" value="F:nucleic acid binding"/>
    <property type="evidence" value="ECO:0007669"/>
    <property type="project" value="InterPro"/>
</dbReference>
<evidence type="ECO:0000256" key="1">
    <source>
        <dbReference type="ARBA" id="ARBA00022722"/>
    </source>
</evidence>
<sequence>MNKLGICILLTLLSCFSGLADDWGQKGHRATAAIATNYLSGKAKKAIKEILEDETLVTVSTYADEIKSYKEYRKYSSWHYVNIEPRLSYADADKNEYGDLVMAIRTCEDVLTSDTSSREEKAFHLKLLVHFIGDLHQPLHLGHAADKGGNDFQVRWFKDGTNLHSVWDTKMIEGYGMSYSELSTNFGKVTKKEFKMFTSGDLLSWVSEGQKLADEVYSSAEIGEELGYRYSADYMSLVTQQLQKGGLRLAAVLNEIFD</sequence>
<dbReference type="RefSeq" id="WP_099647311.1">
    <property type="nucleotide sequence ID" value="NZ_KZ319298.1"/>
</dbReference>
<dbReference type="Proteomes" id="UP000229433">
    <property type="component" value="Unassembled WGS sequence"/>
</dbReference>
<dbReference type="PANTHER" id="PTHR33146:SF26">
    <property type="entry name" value="ENDONUCLEASE 4"/>
    <property type="match status" value="1"/>
</dbReference>
<keyword evidence="4" id="KW-0378">Hydrolase</keyword>
<name>A0A2G1VNC1_9FLAO</name>
<reference evidence="8 9" key="1">
    <citation type="submission" date="2017-08" db="EMBL/GenBank/DDBJ databases">
        <title>The whole genome shortgun sequences of strain Leeuwenhoekiella nanhaiensis G18 from the South China Sea.</title>
        <authorList>
            <person name="Liu Q."/>
        </authorList>
    </citation>
    <scope>NUCLEOTIDE SEQUENCE [LARGE SCALE GENOMIC DNA]</scope>
    <source>
        <strain evidence="8 9">G18</strain>
    </source>
</reference>
<dbReference type="GO" id="GO:0006308">
    <property type="term" value="P:DNA catabolic process"/>
    <property type="evidence" value="ECO:0007669"/>
    <property type="project" value="InterPro"/>
</dbReference>
<dbReference type="PANTHER" id="PTHR33146">
    <property type="entry name" value="ENDONUCLEASE 4"/>
    <property type="match status" value="1"/>
</dbReference>
<evidence type="ECO:0000256" key="4">
    <source>
        <dbReference type="ARBA" id="ARBA00022801"/>
    </source>
</evidence>
<gene>
    <name evidence="8" type="ORF">CJ305_16005</name>
</gene>
<keyword evidence="2" id="KW-0479">Metal-binding</keyword>
<dbReference type="GO" id="GO:0046872">
    <property type="term" value="F:metal ion binding"/>
    <property type="evidence" value="ECO:0007669"/>
    <property type="project" value="UniProtKB-KW"/>
</dbReference>
<dbReference type="GO" id="GO:0016788">
    <property type="term" value="F:hydrolase activity, acting on ester bonds"/>
    <property type="evidence" value="ECO:0007669"/>
    <property type="project" value="InterPro"/>
</dbReference>
<keyword evidence="7" id="KW-0732">Signal</keyword>
<evidence type="ECO:0000256" key="2">
    <source>
        <dbReference type="ARBA" id="ARBA00022723"/>
    </source>
</evidence>
<evidence type="ECO:0000256" key="3">
    <source>
        <dbReference type="ARBA" id="ARBA00022759"/>
    </source>
</evidence>
<dbReference type="OrthoDB" id="267579at2"/>
<dbReference type="CDD" id="cd11010">
    <property type="entry name" value="S1-P1_nuclease"/>
    <property type="match status" value="1"/>
</dbReference>
<dbReference type="InterPro" id="IPR008947">
    <property type="entry name" value="PLipase_C/P1_nuclease_dom_sf"/>
</dbReference>
<feature type="signal peptide" evidence="7">
    <location>
        <begin position="1"/>
        <end position="20"/>
    </location>
</feature>
<accession>A0A2G1VNC1</accession>
<dbReference type="AlphaFoldDB" id="A0A2G1VNC1"/>
<dbReference type="GO" id="GO:0004519">
    <property type="term" value="F:endonuclease activity"/>
    <property type="evidence" value="ECO:0007669"/>
    <property type="project" value="UniProtKB-KW"/>
</dbReference>
<dbReference type="Gene3D" id="1.10.575.10">
    <property type="entry name" value="P1 Nuclease"/>
    <property type="match status" value="1"/>
</dbReference>
<dbReference type="PROSITE" id="PS51257">
    <property type="entry name" value="PROKAR_LIPOPROTEIN"/>
    <property type="match status" value="1"/>
</dbReference>
<evidence type="ECO:0000313" key="9">
    <source>
        <dbReference type="Proteomes" id="UP000229433"/>
    </source>
</evidence>
<evidence type="ECO:0000256" key="5">
    <source>
        <dbReference type="ARBA" id="ARBA00023157"/>
    </source>
</evidence>
<dbReference type="SUPFAM" id="SSF48537">
    <property type="entry name" value="Phospholipase C/P1 nuclease"/>
    <property type="match status" value="1"/>
</dbReference>
<feature type="chain" id="PRO_5013632591" evidence="7">
    <location>
        <begin position="21"/>
        <end position="258"/>
    </location>
</feature>
<keyword evidence="3" id="KW-0255">Endonuclease</keyword>
<dbReference type="Pfam" id="PF02265">
    <property type="entry name" value="S1-P1_nuclease"/>
    <property type="match status" value="1"/>
</dbReference>
<dbReference type="EMBL" id="NQXA01000017">
    <property type="protein sequence ID" value="PHQ28256.1"/>
    <property type="molecule type" value="Genomic_DNA"/>
</dbReference>
<keyword evidence="5" id="KW-1015">Disulfide bond</keyword>
<evidence type="ECO:0000256" key="7">
    <source>
        <dbReference type="SAM" id="SignalP"/>
    </source>
</evidence>
<evidence type="ECO:0000313" key="8">
    <source>
        <dbReference type="EMBL" id="PHQ28256.1"/>
    </source>
</evidence>
<dbReference type="InterPro" id="IPR003154">
    <property type="entry name" value="S1/P1nuclease"/>
</dbReference>
<proteinExistence type="predicted"/>
<protein>
    <submittedName>
        <fullName evidence="8">S1/P1 Nuclease</fullName>
    </submittedName>
</protein>
<keyword evidence="6" id="KW-0325">Glycoprotein</keyword>
<keyword evidence="1" id="KW-0540">Nuclease</keyword>
<comment type="caution">
    <text evidence="8">The sequence shown here is derived from an EMBL/GenBank/DDBJ whole genome shotgun (WGS) entry which is preliminary data.</text>
</comment>
<evidence type="ECO:0000256" key="6">
    <source>
        <dbReference type="ARBA" id="ARBA00023180"/>
    </source>
</evidence>
<organism evidence="8 9">
    <name type="scientific">Leeuwenhoekiella nanhaiensis</name>
    <dbReference type="NCBI Taxonomy" id="1655491"/>
    <lineage>
        <taxon>Bacteria</taxon>
        <taxon>Pseudomonadati</taxon>
        <taxon>Bacteroidota</taxon>
        <taxon>Flavobacteriia</taxon>
        <taxon>Flavobacteriales</taxon>
        <taxon>Flavobacteriaceae</taxon>
        <taxon>Leeuwenhoekiella</taxon>
    </lineage>
</organism>
<keyword evidence="9" id="KW-1185">Reference proteome</keyword>